<dbReference type="EMBL" id="PSQE01000006">
    <property type="protein sequence ID" value="RHN51164.1"/>
    <property type="molecule type" value="Genomic_DNA"/>
</dbReference>
<feature type="chain" id="PRO_5017387470" description="Transmembrane protein" evidence="1">
    <location>
        <begin position="27"/>
        <end position="86"/>
    </location>
</feature>
<organism evidence="2 3">
    <name type="scientific">Medicago truncatula</name>
    <name type="common">Barrel medic</name>
    <name type="synonym">Medicago tribuloides</name>
    <dbReference type="NCBI Taxonomy" id="3880"/>
    <lineage>
        <taxon>Eukaryota</taxon>
        <taxon>Viridiplantae</taxon>
        <taxon>Streptophyta</taxon>
        <taxon>Embryophyta</taxon>
        <taxon>Tracheophyta</taxon>
        <taxon>Spermatophyta</taxon>
        <taxon>Magnoliopsida</taxon>
        <taxon>eudicotyledons</taxon>
        <taxon>Gunneridae</taxon>
        <taxon>Pentapetalae</taxon>
        <taxon>rosids</taxon>
        <taxon>fabids</taxon>
        <taxon>Fabales</taxon>
        <taxon>Fabaceae</taxon>
        <taxon>Papilionoideae</taxon>
        <taxon>50 kb inversion clade</taxon>
        <taxon>NPAAA clade</taxon>
        <taxon>Hologalegina</taxon>
        <taxon>IRL clade</taxon>
        <taxon>Trifolieae</taxon>
        <taxon>Medicago</taxon>
    </lineage>
</organism>
<accession>A0A396HH63</accession>
<gene>
    <name evidence="2" type="ORF">MtrunA17_Chr6g0465421</name>
</gene>
<keyword evidence="1" id="KW-0732">Signal</keyword>
<feature type="signal peptide" evidence="1">
    <location>
        <begin position="1"/>
        <end position="26"/>
    </location>
</feature>
<dbReference type="Gramene" id="rna35550">
    <property type="protein sequence ID" value="RHN51164.1"/>
    <property type="gene ID" value="gene35550"/>
</dbReference>
<dbReference type="Proteomes" id="UP000265566">
    <property type="component" value="Chromosome 6"/>
</dbReference>
<evidence type="ECO:0000313" key="2">
    <source>
        <dbReference type="EMBL" id="RHN51164.1"/>
    </source>
</evidence>
<dbReference type="AlphaFoldDB" id="A0A396HH63"/>
<comment type="caution">
    <text evidence="2">The sequence shown here is derived from an EMBL/GenBank/DDBJ whole genome shotgun (WGS) entry which is preliminary data.</text>
</comment>
<sequence length="86" mass="9594">MDFVSMPKLETLFLLFFFFFLPSSLKQNPPTIIISFLSIGASTAADLPHPFLLLSFSSKQNPSAVNFPPTVGWLLGDLELDLMEIM</sequence>
<evidence type="ECO:0008006" key="4">
    <source>
        <dbReference type="Google" id="ProtNLM"/>
    </source>
</evidence>
<evidence type="ECO:0000256" key="1">
    <source>
        <dbReference type="SAM" id="SignalP"/>
    </source>
</evidence>
<reference evidence="3" key="1">
    <citation type="journal article" date="2018" name="Nat. Plants">
        <title>Whole-genome landscape of Medicago truncatula symbiotic genes.</title>
        <authorList>
            <person name="Pecrix Y."/>
            <person name="Staton S.E."/>
            <person name="Sallet E."/>
            <person name="Lelandais-Briere C."/>
            <person name="Moreau S."/>
            <person name="Carrere S."/>
            <person name="Blein T."/>
            <person name="Jardinaud M.F."/>
            <person name="Latrasse D."/>
            <person name="Zouine M."/>
            <person name="Zahm M."/>
            <person name="Kreplak J."/>
            <person name="Mayjonade B."/>
            <person name="Satge C."/>
            <person name="Perez M."/>
            <person name="Cauet S."/>
            <person name="Marande W."/>
            <person name="Chantry-Darmon C."/>
            <person name="Lopez-Roques C."/>
            <person name="Bouchez O."/>
            <person name="Berard A."/>
            <person name="Debelle F."/>
            <person name="Munos S."/>
            <person name="Bendahmane A."/>
            <person name="Berges H."/>
            <person name="Niebel A."/>
            <person name="Buitink J."/>
            <person name="Frugier F."/>
            <person name="Benhamed M."/>
            <person name="Crespi M."/>
            <person name="Gouzy J."/>
            <person name="Gamas P."/>
        </authorList>
    </citation>
    <scope>NUCLEOTIDE SEQUENCE [LARGE SCALE GENOMIC DNA]</scope>
    <source>
        <strain evidence="3">cv. Jemalong A17</strain>
    </source>
</reference>
<name>A0A396HH63_MEDTR</name>
<protein>
    <recommendedName>
        <fullName evidence="4">Transmembrane protein</fullName>
    </recommendedName>
</protein>
<evidence type="ECO:0000313" key="3">
    <source>
        <dbReference type="Proteomes" id="UP000265566"/>
    </source>
</evidence>
<proteinExistence type="predicted"/>